<organism evidence="1 2">
    <name type="scientific">Smittium mucronatum</name>
    <dbReference type="NCBI Taxonomy" id="133383"/>
    <lineage>
        <taxon>Eukaryota</taxon>
        <taxon>Fungi</taxon>
        <taxon>Fungi incertae sedis</taxon>
        <taxon>Zoopagomycota</taxon>
        <taxon>Kickxellomycotina</taxon>
        <taxon>Harpellomycetes</taxon>
        <taxon>Harpellales</taxon>
        <taxon>Legeriomycetaceae</taxon>
        <taxon>Smittium</taxon>
    </lineage>
</organism>
<gene>
    <name evidence="1" type="ORF">AYI68_g3421</name>
</gene>
<proteinExistence type="predicted"/>
<sequence>MVDCSYHLQGNPGPVLKQRHRFILFSKKLTTGEILQLAPQQGSHSNRRLHATMVSMEERVLLHTLELDISSNSEILQRTVDTNTSNPTVAISNVVYRPNEVGNLPTNILTGNSGDARLQKRQAAFDEKQVLVFNVLAHKLRALLEKGQEYQAIDIILSNIRTDKRMQLYDPTKQLFLEWFINQGIIRPINAAEIVNFLSKSYAEDKLALSKIKEYKSALMHLCNDPLLIALAPCFTNFFSALKATSIISFVRPSFDITPVITRLKKWGPCSDLEIKPLTSKLYWFLSICGFLRASKIRRIDNSMKIISNDVLRLVVIKSHADPLFCHVEAYKSYILHVKDVQCMWKHENHSDTTLSMLACSYSFRFYFTPTKYPTPQNLGLITNFGSCRGFPSPDIVAQAFWSNYYMFENYYRLSRNTNSTVSEPLLLLE</sequence>
<dbReference type="OrthoDB" id="5588333at2759"/>
<dbReference type="AlphaFoldDB" id="A0A1R0GZZ3"/>
<evidence type="ECO:0000313" key="2">
    <source>
        <dbReference type="Proteomes" id="UP000187455"/>
    </source>
</evidence>
<evidence type="ECO:0000313" key="1">
    <source>
        <dbReference type="EMBL" id="OLY82459.1"/>
    </source>
</evidence>
<dbReference type="STRING" id="133383.A0A1R0GZZ3"/>
<comment type="caution">
    <text evidence="1">The sequence shown here is derived from an EMBL/GenBank/DDBJ whole genome shotgun (WGS) entry which is preliminary data.</text>
</comment>
<reference evidence="1 2" key="1">
    <citation type="journal article" date="2016" name="Mol. Biol. Evol.">
        <title>Genome-Wide Survey of Gut Fungi (Harpellales) Reveals the First Horizontally Transferred Ubiquitin Gene from a Mosquito Host.</title>
        <authorList>
            <person name="Wang Y."/>
            <person name="White M.M."/>
            <person name="Kvist S."/>
            <person name="Moncalvo J.M."/>
        </authorList>
    </citation>
    <scope>NUCLEOTIDE SEQUENCE [LARGE SCALE GENOMIC DNA]</scope>
    <source>
        <strain evidence="1 2">ALG-7-W6</strain>
    </source>
</reference>
<accession>A0A1R0GZZ3</accession>
<dbReference type="EMBL" id="LSSL01001517">
    <property type="protein sequence ID" value="OLY82459.1"/>
    <property type="molecule type" value="Genomic_DNA"/>
</dbReference>
<keyword evidence="2" id="KW-1185">Reference proteome</keyword>
<name>A0A1R0GZZ3_9FUNG</name>
<dbReference type="Proteomes" id="UP000187455">
    <property type="component" value="Unassembled WGS sequence"/>
</dbReference>
<protein>
    <submittedName>
        <fullName evidence="1">Uncharacterized protein</fullName>
    </submittedName>
</protein>